<dbReference type="EnsemblMetazoa" id="G24967.2">
    <property type="protein sequence ID" value="G24967.2:cds"/>
    <property type="gene ID" value="G24967"/>
</dbReference>
<protein>
    <recommendedName>
        <fullName evidence="2">Peptidase M24 C-terminal domain-containing protein</fullName>
    </recommendedName>
</protein>
<dbReference type="Pfam" id="PF16188">
    <property type="entry name" value="Peptidase_M24_C"/>
    <property type="match status" value="1"/>
</dbReference>
<dbReference type="AlphaFoldDB" id="A0A8W8KR48"/>
<evidence type="ECO:0000313" key="4">
    <source>
        <dbReference type="Proteomes" id="UP000005408"/>
    </source>
</evidence>
<keyword evidence="1" id="KW-0812">Transmembrane</keyword>
<name>A0A8W8KR48_MAGGI</name>
<sequence>TRCVRQDNCNKPCYAFEQLVYIPYESKLIKPEMLTKSQVSWLKDYYKMVEKLVIPELNARNDTRAIKWLTDRTNTFFFGLKLIPLFQIRICIMFIIFIVCLYSLFLHVTSTS</sequence>
<keyword evidence="4" id="KW-1185">Reference proteome</keyword>
<dbReference type="Gene3D" id="3.90.230.10">
    <property type="entry name" value="Creatinase/methionine aminopeptidase superfamily"/>
    <property type="match status" value="1"/>
</dbReference>
<reference evidence="3" key="1">
    <citation type="submission" date="2022-08" db="UniProtKB">
        <authorList>
            <consortium name="EnsemblMetazoa"/>
        </authorList>
    </citation>
    <scope>IDENTIFICATION</scope>
    <source>
        <strain evidence="3">05x7-T-G4-1.051#20</strain>
    </source>
</reference>
<proteinExistence type="predicted"/>
<evidence type="ECO:0000259" key="2">
    <source>
        <dbReference type="Pfam" id="PF16188"/>
    </source>
</evidence>
<dbReference type="PANTHER" id="PTHR43763:SF6">
    <property type="entry name" value="XAA-PRO AMINOPEPTIDASE 1"/>
    <property type="match status" value="1"/>
</dbReference>
<dbReference type="InterPro" id="IPR036005">
    <property type="entry name" value="Creatinase/aminopeptidase-like"/>
</dbReference>
<keyword evidence="1" id="KW-1133">Transmembrane helix</keyword>
<evidence type="ECO:0000313" key="3">
    <source>
        <dbReference type="EnsemblMetazoa" id="G24967.2:cds"/>
    </source>
</evidence>
<feature type="transmembrane region" description="Helical" evidence="1">
    <location>
        <begin position="82"/>
        <end position="105"/>
    </location>
</feature>
<dbReference type="PANTHER" id="PTHR43763">
    <property type="entry name" value="XAA-PRO AMINOPEPTIDASE 1"/>
    <property type="match status" value="1"/>
</dbReference>
<keyword evidence="1" id="KW-0472">Membrane</keyword>
<dbReference type="InterPro" id="IPR050422">
    <property type="entry name" value="X-Pro_aminopeptidase_P"/>
</dbReference>
<accession>A0A8W8KR48</accession>
<dbReference type="Proteomes" id="UP000005408">
    <property type="component" value="Unassembled WGS sequence"/>
</dbReference>
<organism evidence="3 4">
    <name type="scientific">Magallana gigas</name>
    <name type="common">Pacific oyster</name>
    <name type="synonym">Crassostrea gigas</name>
    <dbReference type="NCBI Taxonomy" id="29159"/>
    <lineage>
        <taxon>Eukaryota</taxon>
        <taxon>Metazoa</taxon>
        <taxon>Spiralia</taxon>
        <taxon>Lophotrochozoa</taxon>
        <taxon>Mollusca</taxon>
        <taxon>Bivalvia</taxon>
        <taxon>Autobranchia</taxon>
        <taxon>Pteriomorphia</taxon>
        <taxon>Ostreida</taxon>
        <taxon>Ostreoidea</taxon>
        <taxon>Ostreidae</taxon>
        <taxon>Magallana</taxon>
    </lineage>
</organism>
<dbReference type="InterPro" id="IPR032416">
    <property type="entry name" value="Peptidase_M24_C"/>
</dbReference>
<feature type="domain" description="Peptidase M24 C-terminal" evidence="2">
    <location>
        <begin position="13"/>
        <end position="74"/>
    </location>
</feature>
<evidence type="ECO:0000256" key="1">
    <source>
        <dbReference type="SAM" id="Phobius"/>
    </source>
</evidence>